<proteinExistence type="predicted"/>
<name>A0A5N5PSC5_PANHP</name>
<evidence type="ECO:0000259" key="13">
    <source>
        <dbReference type="PROSITE" id="PS50279"/>
    </source>
</evidence>
<evidence type="ECO:0000256" key="8">
    <source>
        <dbReference type="ARBA" id="ARBA00023157"/>
    </source>
</evidence>
<keyword evidence="7" id="KW-0176">Collagen</keyword>
<evidence type="ECO:0000313" key="14">
    <source>
        <dbReference type="EMBL" id="KAB5582128.1"/>
    </source>
</evidence>
<evidence type="ECO:0000256" key="7">
    <source>
        <dbReference type="ARBA" id="ARBA00023119"/>
    </source>
</evidence>
<feature type="signal peptide" evidence="11">
    <location>
        <begin position="1"/>
        <end position="22"/>
    </location>
</feature>
<dbReference type="SUPFAM" id="SSF53300">
    <property type="entry name" value="vWA-like"/>
    <property type="match status" value="11"/>
</dbReference>
<dbReference type="Proteomes" id="UP000327468">
    <property type="component" value="Chromosome 3"/>
</dbReference>
<dbReference type="CDD" id="cd22630">
    <property type="entry name" value="Kunitz_collagen_alpha6_VI"/>
    <property type="match status" value="1"/>
</dbReference>
<feature type="domain" description="VWFA" evidence="12">
    <location>
        <begin position="233"/>
        <end position="408"/>
    </location>
</feature>
<feature type="region of interest" description="Disordered" evidence="10">
    <location>
        <begin position="1789"/>
        <end position="2117"/>
    </location>
</feature>
<dbReference type="PROSITE" id="PS50234">
    <property type="entry name" value="VWFA"/>
    <property type="match status" value="11"/>
</dbReference>
<dbReference type="Pfam" id="PF00014">
    <property type="entry name" value="Kunitz_BPTI"/>
    <property type="match status" value="2"/>
</dbReference>
<organism evidence="14 15">
    <name type="scientific">Pangasianodon hypophthalmus</name>
    <name type="common">Striped catfish</name>
    <name type="synonym">Helicophagus hypophthalmus</name>
    <dbReference type="NCBI Taxonomy" id="310915"/>
    <lineage>
        <taxon>Eukaryota</taxon>
        <taxon>Metazoa</taxon>
        <taxon>Chordata</taxon>
        <taxon>Craniata</taxon>
        <taxon>Vertebrata</taxon>
        <taxon>Euteleostomi</taxon>
        <taxon>Actinopterygii</taxon>
        <taxon>Neopterygii</taxon>
        <taxon>Teleostei</taxon>
        <taxon>Ostariophysi</taxon>
        <taxon>Siluriformes</taxon>
        <taxon>Pangasiidae</taxon>
        <taxon>Pangasianodon</taxon>
    </lineage>
</organism>
<dbReference type="FunFam" id="3.40.50.410:FF:000001">
    <property type="entry name" value="Collagen, type XII, alpha 1"/>
    <property type="match status" value="1"/>
</dbReference>
<feature type="compositionally biased region" description="Gly residues" evidence="10">
    <location>
        <begin position="1792"/>
        <end position="1801"/>
    </location>
</feature>
<keyword evidence="6" id="KW-0130">Cell adhesion</keyword>
<feature type="domain" description="VWFA" evidence="12">
    <location>
        <begin position="34"/>
        <end position="212"/>
    </location>
</feature>
<evidence type="ECO:0000313" key="15">
    <source>
        <dbReference type="Proteomes" id="UP000327468"/>
    </source>
</evidence>
<feature type="domain" description="VWFA" evidence="12">
    <location>
        <begin position="2348"/>
        <end position="2549"/>
    </location>
</feature>
<dbReference type="PRINTS" id="PR00453">
    <property type="entry name" value="VWFADOMAIN"/>
</dbReference>
<feature type="domain" description="BPTI/Kunitz inhibitor" evidence="13">
    <location>
        <begin position="2769"/>
        <end position="2819"/>
    </location>
</feature>
<dbReference type="Gene3D" id="1.20.5.320">
    <property type="entry name" value="6-Phosphogluconate Dehydrogenase, domain 3"/>
    <property type="match status" value="1"/>
</dbReference>
<evidence type="ECO:0000256" key="3">
    <source>
        <dbReference type="ARBA" id="ARBA00022530"/>
    </source>
</evidence>
<keyword evidence="4 11" id="KW-0732">Signal</keyword>
<dbReference type="CDD" id="cd01450">
    <property type="entry name" value="vWFA_subfamily_ECM"/>
    <property type="match status" value="4"/>
</dbReference>
<feature type="domain" description="VWFA" evidence="12">
    <location>
        <begin position="1581"/>
        <end position="1724"/>
    </location>
</feature>
<dbReference type="InterPro" id="IPR002223">
    <property type="entry name" value="Kunitz_BPTI"/>
</dbReference>
<feature type="domain" description="VWFA" evidence="12">
    <location>
        <begin position="823"/>
        <end position="1000"/>
    </location>
</feature>
<dbReference type="CDD" id="cd22635">
    <property type="entry name" value="Kunitz_papilin"/>
    <property type="match status" value="1"/>
</dbReference>
<feature type="compositionally biased region" description="Low complexity" evidence="10">
    <location>
        <begin position="2101"/>
        <end position="2116"/>
    </location>
</feature>
<keyword evidence="3" id="KW-0272">Extracellular matrix</keyword>
<dbReference type="Pfam" id="PF01391">
    <property type="entry name" value="Collagen"/>
    <property type="match status" value="3"/>
</dbReference>
<dbReference type="InterPro" id="IPR002035">
    <property type="entry name" value="VWF_A"/>
</dbReference>
<dbReference type="Pfam" id="PF00092">
    <property type="entry name" value="VWA"/>
    <property type="match status" value="10"/>
</dbReference>
<dbReference type="FunFam" id="4.10.410.10:FF:000020">
    <property type="entry name" value="Collagen, type VI, alpha 3"/>
    <property type="match status" value="2"/>
</dbReference>
<dbReference type="PROSITE" id="PS00280">
    <property type="entry name" value="BPTI_KUNITZ_1"/>
    <property type="match status" value="1"/>
</dbReference>
<dbReference type="PANTHER" id="PTHR24020:SF86">
    <property type="entry name" value="COLLAGEN, TYPE VI, ALPHA 4"/>
    <property type="match status" value="1"/>
</dbReference>
<dbReference type="InterPro" id="IPR020901">
    <property type="entry name" value="Prtase_inh_Kunz-CS"/>
</dbReference>
<evidence type="ECO:0000256" key="1">
    <source>
        <dbReference type="ARBA" id="ARBA00004498"/>
    </source>
</evidence>
<evidence type="ECO:0008006" key="16">
    <source>
        <dbReference type="Google" id="ProtNLM"/>
    </source>
</evidence>
<dbReference type="InterPro" id="IPR008160">
    <property type="entry name" value="Collagen"/>
</dbReference>
<feature type="domain" description="VWFA" evidence="12">
    <location>
        <begin position="425"/>
        <end position="598"/>
    </location>
</feature>
<feature type="region of interest" description="Disordered" evidence="10">
    <location>
        <begin position="2661"/>
        <end position="2697"/>
    </location>
</feature>
<dbReference type="Pfam" id="PF13768">
    <property type="entry name" value="VWA_3"/>
    <property type="match status" value="1"/>
</dbReference>
<feature type="domain" description="VWFA" evidence="12">
    <location>
        <begin position="1012"/>
        <end position="1181"/>
    </location>
</feature>
<dbReference type="GO" id="GO:0005581">
    <property type="term" value="C:collagen trimer"/>
    <property type="evidence" value="ECO:0007669"/>
    <property type="project" value="UniProtKB-KW"/>
</dbReference>
<dbReference type="PROSITE" id="PS50279">
    <property type="entry name" value="BPTI_KUNITZ_2"/>
    <property type="match status" value="2"/>
</dbReference>
<feature type="domain" description="BPTI/Kunitz inhibitor" evidence="13">
    <location>
        <begin position="2698"/>
        <end position="2749"/>
    </location>
</feature>
<dbReference type="GO" id="GO:0004867">
    <property type="term" value="F:serine-type endopeptidase inhibitor activity"/>
    <property type="evidence" value="ECO:0007669"/>
    <property type="project" value="InterPro"/>
</dbReference>
<feature type="domain" description="VWFA" evidence="12">
    <location>
        <begin position="1197"/>
        <end position="1374"/>
    </location>
</feature>
<dbReference type="FunFam" id="3.40.50.410:FF:000004">
    <property type="entry name" value="collagen alpha-6(VI) chain"/>
    <property type="match status" value="3"/>
</dbReference>
<keyword evidence="5" id="KW-0677">Repeat</keyword>
<dbReference type="Gene3D" id="3.40.50.410">
    <property type="entry name" value="von Willebrand factor, type A domain"/>
    <property type="match status" value="11"/>
</dbReference>
<feature type="domain" description="VWFA" evidence="12">
    <location>
        <begin position="1388"/>
        <end position="1566"/>
    </location>
</feature>
<dbReference type="FunFam" id="3.40.50.410:FF:000003">
    <property type="entry name" value="Collagen type VI alpha 3 chain"/>
    <property type="match status" value="3"/>
</dbReference>
<keyword evidence="8" id="KW-1015">Disulfide bond</keyword>
<feature type="domain" description="VWFA" evidence="12">
    <location>
        <begin position="617"/>
        <end position="795"/>
    </location>
</feature>
<evidence type="ECO:0000256" key="10">
    <source>
        <dbReference type="SAM" id="MobiDB-lite"/>
    </source>
</evidence>
<gene>
    <name evidence="14" type="ORF">PHYPO_G00183630</name>
</gene>
<dbReference type="PANTHER" id="PTHR24020">
    <property type="entry name" value="COLLAGEN ALPHA"/>
    <property type="match status" value="1"/>
</dbReference>
<dbReference type="InterPro" id="IPR036880">
    <property type="entry name" value="Kunitz_BPTI_sf"/>
</dbReference>
<accession>A0A5N5PSC5</accession>
<dbReference type="Gene3D" id="4.10.410.10">
    <property type="entry name" value="Pancreatic trypsin inhibitor Kunitz domain"/>
    <property type="match status" value="2"/>
</dbReference>
<feature type="compositionally biased region" description="Basic and acidic residues" evidence="10">
    <location>
        <begin position="2676"/>
        <end position="2686"/>
    </location>
</feature>
<evidence type="ECO:0000256" key="6">
    <source>
        <dbReference type="ARBA" id="ARBA00022889"/>
    </source>
</evidence>
<evidence type="ECO:0000256" key="4">
    <source>
        <dbReference type="ARBA" id="ARBA00022729"/>
    </source>
</evidence>
<reference evidence="14 15" key="1">
    <citation type="submission" date="2019-06" db="EMBL/GenBank/DDBJ databases">
        <title>A chromosome-scale genome assembly of the striped catfish, Pangasianodon hypophthalmus.</title>
        <authorList>
            <person name="Wen M."/>
            <person name="Zahm M."/>
            <person name="Roques C."/>
            <person name="Cabau C."/>
            <person name="Klopp C."/>
            <person name="Donnadieu C."/>
            <person name="Jouanno E."/>
            <person name="Avarre J.-C."/>
            <person name="Campet M."/>
            <person name="Ha T.T.T."/>
            <person name="Dugue R."/>
            <person name="Lampietro C."/>
            <person name="Louis A."/>
            <person name="Herpin A."/>
            <person name="Echchiki A."/>
            <person name="Berthelot C."/>
            <person name="Parey E."/>
            <person name="Roest-Crollius H."/>
            <person name="Braasch I."/>
            <person name="Postlethwait J."/>
            <person name="Bobe J."/>
            <person name="Montfort J."/>
            <person name="Bouchez O."/>
            <person name="Begum T."/>
            <person name="Schartl M."/>
            <person name="Guiguen Y."/>
        </authorList>
    </citation>
    <scope>NUCLEOTIDE SEQUENCE [LARGE SCALE GENOMIC DNA]</scope>
    <source>
        <strain evidence="14 15">Indonesia</strain>
        <tissue evidence="14">Blood</tissue>
    </source>
</reference>
<dbReference type="PRINTS" id="PR00759">
    <property type="entry name" value="BASICPTASE"/>
</dbReference>
<keyword evidence="2" id="KW-0964">Secreted</keyword>
<dbReference type="InterPro" id="IPR036465">
    <property type="entry name" value="vWFA_dom_sf"/>
</dbReference>
<dbReference type="SMART" id="SM00327">
    <property type="entry name" value="VWA"/>
    <property type="match status" value="11"/>
</dbReference>
<dbReference type="SMART" id="SM00131">
    <property type="entry name" value="KU"/>
    <property type="match status" value="2"/>
</dbReference>
<evidence type="ECO:0000256" key="5">
    <source>
        <dbReference type="ARBA" id="ARBA00022737"/>
    </source>
</evidence>
<protein>
    <recommendedName>
        <fullName evidence="16">Collagen alpha-6(VI) chain</fullName>
    </recommendedName>
</protein>
<comment type="subcellular location">
    <subcellularLocation>
        <location evidence="1">Secreted</location>
        <location evidence="1">Extracellular space</location>
        <location evidence="1">Extracellular matrix</location>
    </subcellularLocation>
</comment>
<sequence>MGSAHGLLCIFVISSYLVMGHGQKIVCTQEAKADIVFLVDGSASIGLKNFQQIREFLTSVVKNFDISPNKVRVGMVQFSDTPKTEFFLNTYEEKQEILDYIKRLPYKTGGTNTGMALQFLLTNHFTEQAGSRANQMVPQIAFVITDGSSQDDVEPYAQELRQKGIKVYAIGIKDADEKFLKKLASQPYENHVYSVSDFTALQEISLSVSRELCTTVEEAQGERQECSEITAADIAFLVDSSDTISDTKFGEIRRFLHAFVERLDVGKQKVRVGLAQFSDRPYQEFLFGTDEVTKEDLLRKLLSITYRKGGPKRMGIALDFIRNNYFSQARQQVSKIAIVITDGESSDNVEAPAQELRKQGVVVFVIETGPANNAQLQAIANSPQKEFLYSMDNYQNSLDLIEDLRRRVCIAVDDQLRASSLKFADVFFLVDSTASRPESQQIRTFLSRLVNQLAVDKDGNHVGLAQFSESVEEEFLLNNNKTRNEISSAIRNLRLKPKGVRQIGKAIEHARKNFFNTSTGSRIAQGFKQVLLVTSVGKSNDTVIQPSRTIKKDGIHVISVGLGKAEMDELDDISSPTQTYKMTPQTNLQVVQKVKSAIETQDVPSISQDCKSASIADIVFIIDESGNMGPENFQLVRNFLINTISGLDVGIDKVRIAIVHYSDVPRADVYLNTFRTKNEILQYIQKLSYGRGKAYTGAALRFAKDNVFTKERGSRSDEHVQQIAVVITDGWSADEISNEAAELRRSGVTVFALGIKNVNVNELKEIASYPPRKFVFNVESFIKLNALSSMLTQSICGGITSDFIPILKEITLQKGCRFTAEADIYFLLDESGSISYEDFDEMKAFILEFLHMFEIGPDKVRIGVVKFASHATTVFRLDTYNTKSEVEKAVKGLIMYGGGTRIDLGLEAMIPLFRQASETRKDKVREILIMITDGKSESVGTPVNIPAEELRGQNITIYAIGVKDADMAELEDVSGSPKRTFYVQNYDALKLIKTKVLKEICSFEACADLSADVVFLIDGGDAVDELDFKKTKELIGFAVEKLPVKENRVRLAVVQYSTDTIVEFSLNAFHDKDSLQKEIASIQQLKGKTYTGKALSEVLPVFQEARGERASTLQFLILVTDSVSKDDVVQPSRELRERNINIYAIGLGHASKSQLLNISGSYERVYLDSNFASLQTLGSEVIFKICNTECKRPELMDVIFLVDGSGGAEDTNFQVMKSLLGAVVKKADVGQKRVRFGAIVYSDQPKSEFTLNQYNSKDKVLEAISEMHAPGGRRNTAQALKSALSYFAAAHGGRRFQHVPQVLCLITDGPVADSAGLTKWPEDLAGSEVNVFAFGMAGANEAELTRITGNNERAFYVDNYEAFKMLYKPISQQLCNLTKPVCEKESADLVILIDGSESISVKNWEVVKGSAINIVKKLEIAPDRWRVGVAQFSDKVLNHFYLDKYSNIAGVEQGIHDISQRKQGTNTWQALKEIGDYFTPEHGSRIKEGVSQNLLLITDGKANDKEDPSTLANLRAKNIEVFAIGIGDDINHHELIKIAGSKERVFYETFESLPMKTTASKVLEALCKPDSVPDPQGCSIDIGIGFDASSRTSSQPLLGPHTESLVAAAIHRLSMIGELCCVAADKIETKFGFRLVSGKDGKVMDDFDFEKYDQNVVTKVLNIRPATPTAFNALLLNSFRQKFTSSRAGVKMVILFTDGFDDSMESLKASAESLRQSGVNALVIVALKDNVDHQALEFGRGFSFNKPLSINMLNVGNALLEQLETVASRECCNVTCTCSGNSGLLGPFGPPGLKGGPGPKGHPGMPGEEGSPGERGEPGLNGTQGHQGCPGRRGLKGSIGYTGNRGEDGEFGLIGVDGQQGESGAAGKAGLKGDPGRPGVKGVKGGSGPKGERGVRGDPGIPGADSNMQGPKGEPGYAGLPGVQGPDGAPGQAGERGENGFPGKKGPPGTPGPSSTEQGERGPVGPAGQPGLQGPPGRGGAKGEKGDQGLPGVQGLYGAAGDKGAKGNPGRRGPRGRLGDMGSKGDTGPEGFRGPPGHMGADSYGPPGRKGHKGNPGFPGYPGLPGEDGTKGSTGERGLKGHRGRPGNSGNRGPPGDPGDKGLIGPQGPKGSSGSSAKTECELVNYVRENCVCCGGHTQCPGYPTELVIALDMSSDVTSEAFDKMRSTAVSLLEDISIAETNCPVGARVSVVSYNSQTSYLIRFSDYRRKSQLLEAVKGISLQRSRNRRNMGQAIRFIVDNVFKRVRNGKLVSKAIIFLTNGDSQDISAINTGMMKLKASDINLGVITFNDAPNVRLAIQADETRSFKVTDEGEARWIKECVICFDHCNPDKRCGIDSNPEPEEVDVDLTVLMDSSYDLQADQYSGVKEFLVSLMNIVDVSNEPTKEDGKARLGVYQQSSTYPNSHVQEVLRLDAFKDRAVTERHIAQDMQQAGGSPRLDSALEWMITNVLLEARAPRKKRMVLNILGEESGRFMDKDELKYISMLSQCNDIVMVTLTVGEKFSWTQVEGLSTSPVEQHHIPLGQVGPKERKYAQKYLRAFLRLLTRDIFPKPSSLNDECSSFVQRQINRLPSVPPINSHDVFPTEETITQSFTESYAEASTDGYQETMAPLPEVFMARPEIYTEIIKEKYPTYTDTYPEGFTDQYEDAYHNEYQDQPMKEHTAVDSKVTPVNSETAEKQDEKDAARQNGPDPSKARCLLDKDTGRVCSSYESSWYYDRNTRKCTHFWYGGCEGNDNRFLTETECEETCRGLDGQVFLQDEPSIATDVCQLEQDMGTCFNFTLKWYYNASKTECSRFWYGGCTGNGNRFDTREECEAQCLRVKKKL</sequence>
<evidence type="ECO:0000259" key="12">
    <source>
        <dbReference type="PROSITE" id="PS50234"/>
    </source>
</evidence>
<evidence type="ECO:0000256" key="11">
    <source>
        <dbReference type="SAM" id="SignalP"/>
    </source>
</evidence>
<keyword evidence="9" id="KW-0325">Glycoprotein</keyword>
<evidence type="ECO:0000256" key="2">
    <source>
        <dbReference type="ARBA" id="ARBA00022525"/>
    </source>
</evidence>
<keyword evidence="15" id="KW-1185">Reference proteome</keyword>
<dbReference type="GO" id="GO:0007155">
    <property type="term" value="P:cell adhesion"/>
    <property type="evidence" value="ECO:0007669"/>
    <property type="project" value="UniProtKB-KW"/>
</dbReference>
<feature type="chain" id="PRO_5024279496" description="Collagen alpha-6(VI) chain" evidence="11">
    <location>
        <begin position="23"/>
        <end position="2826"/>
    </location>
</feature>
<dbReference type="EMBL" id="VFJC01000004">
    <property type="protein sequence ID" value="KAB5582128.1"/>
    <property type="molecule type" value="Genomic_DNA"/>
</dbReference>
<feature type="compositionally biased region" description="Low complexity" evidence="10">
    <location>
        <begin position="1963"/>
        <end position="1972"/>
    </location>
</feature>
<dbReference type="SUPFAM" id="SSF57362">
    <property type="entry name" value="BPTI-like"/>
    <property type="match status" value="2"/>
</dbReference>
<dbReference type="CDD" id="cd01472">
    <property type="entry name" value="vWA_collagen"/>
    <property type="match status" value="2"/>
</dbReference>
<evidence type="ECO:0000256" key="9">
    <source>
        <dbReference type="ARBA" id="ARBA00023180"/>
    </source>
</evidence>
<dbReference type="InterPro" id="IPR050525">
    <property type="entry name" value="ECM_Assembly_Org"/>
</dbReference>
<feature type="domain" description="VWFA" evidence="12">
    <location>
        <begin position="2146"/>
        <end position="2328"/>
    </location>
</feature>
<comment type="caution">
    <text evidence="14">The sequence shown here is derived from an EMBL/GenBank/DDBJ whole genome shotgun (WGS) entry which is preliminary data.</text>
</comment>